<gene>
    <name evidence="1" type="ordered locus">SGRA_0385</name>
</gene>
<dbReference type="EMBL" id="CP002831">
    <property type="protein sequence ID" value="AFC23124.1"/>
    <property type="molecule type" value="Genomic_DNA"/>
</dbReference>
<dbReference type="AlphaFoldDB" id="H6L8Y8"/>
<proteinExistence type="predicted"/>
<evidence type="ECO:0000313" key="2">
    <source>
        <dbReference type="Proteomes" id="UP000007519"/>
    </source>
</evidence>
<protein>
    <submittedName>
        <fullName evidence="1">Uncharacterized protein</fullName>
    </submittedName>
</protein>
<reference evidence="1 2" key="1">
    <citation type="journal article" date="2012" name="Stand. Genomic Sci.">
        <title>Complete genome sequencing and analysis of Saprospira grandis str. Lewin, a predatory marine bacterium.</title>
        <authorList>
            <person name="Saw J.H."/>
            <person name="Yuryev A."/>
            <person name="Kanbe M."/>
            <person name="Hou S."/>
            <person name="Young A.G."/>
            <person name="Aizawa S."/>
            <person name="Alam M."/>
        </authorList>
    </citation>
    <scope>NUCLEOTIDE SEQUENCE [LARGE SCALE GENOMIC DNA]</scope>
    <source>
        <strain evidence="1 2">Lewin</strain>
    </source>
</reference>
<dbReference type="Proteomes" id="UP000007519">
    <property type="component" value="Chromosome"/>
</dbReference>
<dbReference type="STRING" id="984262.SGRA_0385"/>
<keyword evidence="2" id="KW-1185">Reference proteome</keyword>
<dbReference type="KEGG" id="sgn:SGRA_0385"/>
<name>H6L8Y8_SAPGL</name>
<organism evidence="1 2">
    <name type="scientific">Saprospira grandis (strain Lewin)</name>
    <dbReference type="NCBI Taxonomy" id="984262"/>
    <lineage>
        <taxon>Bacteria</taxon>
        <taxon>Pseudomonadati</taxon>
        <taxon>Bacteroidota</taxon>
        <taxon>Saprospiria</taxon>
        <taxon>Saprospirales</taxon>
        <taxon>Saprospiraceae</taxon>
        <taxon>Saprospira</taxon>
    </lineage>
</organism>
<evidence type="ECO:0000313" key="1">
    <source>
        <dbReference type="EMBL" id="AFC23124.1"/>
    </source>
</evidence>
<dbReference type="HOGENOM" id="CLU_3173035_0_0_10"/>
<accession>H6L8Y8</accession>
<sequence>MLRRSQVCSALRGLRPLGLALRATAAQRWAKLTLGKVQKKIAGRQAF</sequence>